<evidence type="ECO:0000313" key="3">
    <source>
        <dbReference type="Proteomes" id="UP001490365"/>
    </source>
</evidence>
<dbReference type="PANTHER" id="PTHR12526">
    <property type="entry name" value="GLYCOSYLTRANSFERASE"/>
    <property type="match status" value="1"/>
</dbReference>
<keyword evidence="2" id="KW-0808">Transferase</keyword>
<dbReference type="PANTHER" id="PTHR12526:SF630">
    <property type="entry name" value="GLYCOSYLTRANSFERASE"/>
    <property type="match status" value="1"/>
</dbReference>
<dbReference type="CDD" id="cd03801">
    <property type="entry name" value="GT4_PimA-like"/>
    <property type="match status" value="1"/>
</dbReference>
<organism evidence="2 3">
    <name type="scientific">Streptomyces sp. 900105755</name>
    <dbReference type="NCBI Taxonomy" id="3154389"/>
    <lineage>
        <taxon>Bacteria</taxon>
        <taxon>Bacillati</taxon>
        <taxon>Actinomycetota</taxon>
        <taxon>Actinomycetes</taxon>
        <taxon>Kitasatosporales</taxon>
        <taxon>Streptomycetaceae</taxon>
        <taxon>Streptomyces</taxon>
    </lineage>
</organism>
<sequence>MRIAVFVENRNGVGLASEIMKAPGAGAHSFHLVTADRDGDVAGWIEQEAAARFDDLKVHNLFQVDEPISGDEFLEEVGHRIRAYTGQERVDRLVFFNDQSQRGRRVAGELRDTLPLVLVQDGHLDFHFKRTDPGLRDQNWYYGSSSPAAVCVWGPATAHHLMFRSPDSNVPVHITGALGHSDDPQLLRAARSTTHRHTKGSGEPLRIVVLDQPLSDQRKLSRKDHREQLTELCEALTGFGEVEIKPHPSTLRGHLDWLGTLPDVTVLDESALLDAESLDGYDLAITFFSTTYLQTLRAGTPLILFSPPALNIVFPTINHPLLRNVGTVGELVDVAAELQRAGKFTPNAHGEPVEHFITFHDDVPSRVLRRIEEAEVPAARPAPRRPAPVEEAARGSRADRALRAVEERLNRPRSLAVLGLGFSYVTGVAIPVLTYTQALLAQNPVDIRYFDLGVYTRTEDVLADLADTEVVLINSLAPFWRSPLANELTEALVALGRSVVVYAHETEYVMNFEGEQHALRHAEMVKVLPKVKVLCVSTAQADMFRQLGVSDPVVVYNTVPQDTHRTLARRTPGERPRIVMVGSMQDRKGLDLFSRVAELAYTQGLPWEFAWIGHKTWRISSSTLLSDRVEWMGALSRDRVREELAASDVFFLSSMDDPMPLSVVEAVQQRLRTVTYHRVGSREVLEGVPGYRSFAEYTPAAALDALRQVLAEEVAEDEYQDVEELFDISAFTARMTTALNLAGPEGVARALPAAVAADAPEGQEPDGETAYAEGPFSAVLSRHAKYLNEDFTRHFTAGRQDEALRVGWEILRRRQPVDVLIGMAEIRASRGETDGALRLLSAAAIAGGDRGRVWSEISRVAGDLGARGRAIRQLARKESIRIELANRSARLLKSD</sequence>
<dbReference type="GO" id="GO:0016757">
    <property type="term" value="F:glycosyltransferase activity"/>
    <property type="evidence" value="ECO:0007669"/>
    <property type="project" value="UniProtKB-KW"/>
</dbReference>
<protein>
    <recommendedName>
        <fullName evidence="1">D-inositol 3-phosphate glycosyltransferase</fullName>
    </recommendedName>
</protein>
<dbReference type="Pfam" id="PF13692">
    <property type="entry name" value="Glyco_trans_1_4"/>
    <property type="match status" value="1"/>
</dbReference>
<dbReference type="EMBL" id="JBEOZM010000042">
    <property type="protein sequence ID" value="MER6274108.1"/>
    <property type="molecule type" value="Genomic_DNA"/>
</dbReference>
<evidence type="ECO:0000256" key="1">
    <source>
        <dbReference type="ARBA" id="ARBA00021292"/>
    </source>
</evidence>
<name>A0ABV1TVP0_9ACTN</name>
<accession>A0ABV1TVP0</accession>
<dbReference type="Gene3D" id="3.40.50.2000">
    <property type="entry name" value="Glycogen Phosphorylase B"/>
    <property type="match status" value="1"/>
</dbReference>
<dbReference type="RefSeq" id="WP_351962336.1">
    <property type="nucleotide sequence ID" value="NZ_JBEOZM010000042.1"/>
</dbReference>
<gene>
    <name evidence="2" type="ORF">ABT211_43720</name>
</gene>
<keyword evidence="3" id="KW-1185">Reference proteome</keyword>
<dbReference type="SUPFAM" id="SSF53756">
    <property type="entry name" value="UDP-Glycosyltransferase/glycogen phosphorylase"/>
    <property type="match status" value="1"/>
</dbReference>
<keyword evidence="2" id="KW-0328">Glycosyltransferase</keyword>
<comment type="caution">
    <text evidence="2">The sequence shown here is derived from an EMBL/GenBank/DDBJ whole genome shotgun (WGS) entry which is preliminary data.</text>
</comment>
<proteinExistence type="predicted"/>
<evidence type="ECO:0000313" key="2">
    <source>
        <dbReference type="EMBL" id="MER6274108.1"/>
    </source>
</evidence>
<dbReference type="Proteomes" id="UP001490365">
    <property type="component" value="Unassembled WGS sequence"/>
</dbReference>
<reference evidence="2 3" key="1">
    <citation type="submission" date="2024-06" db="EMBL/GenBank/DDBJ databases">
        <title>The Natural Products Discovery Center: Release of the First 8490 Sequenced Strains for Exploring Actinobacteria Biosynthetic Diversity.</title>
        <authorList>
            <person name="Kalkreuter E."/>
            <person name="Kautsar S.A."/>
            <person name="Yang D."/>
            <person name="Bader C.D."/>
            <person name="Teijaro C.N."/>
            <person name="Fluegel L."/>
            <person name="Davis C.M."/>
            <person name="Simpson J.R."/>
            <person name="Lauterbach L."/>
            <person name="Steele A.D."/>
            <person name="Gui C."/>
            <person name="Meng S."/>
            <person name="Li G."/>
            <person name="Viehrig K."/>
            <person name="Ye F."/>
            <person name="Su P."/>
            <person name="Kiefer A.F."/>
            <person name="Nichols A."/>
            <person name="Cepeda A.J."/>
            <person name="Yan W."/>
            <person name="Fan B."/>
            <person name="Jiang Y."/>
            <person name="Adhikari A."/>
            <person name="Zheng C.-J."/>
            <person name="Schuster L."/>
            <person name="Cowan T.M."/>
            <person name="Smanski M.J."/>
            <person name="Chevrette M.G."/>
            <person name="De Carvalho L.P.S."/>
            <person name="Shen B."/>
        </authorList>
    </citation>
    <scope>NUCLEOTIDE SEQUENCE [LARGE SCALE GENOMIC DNA]</scope>
    <source>
        <strain evidence="2 3">NPDC001694</strain>
    </source>
</reference>